<keyword evidence="1" id="KW-0472">Membrane</keyword>
<dbReference type="Pfam" id="PF13768">
    <property type="entry name" value="VWA_3"/>
    <property type="match status" value="1"/>
</dbReference>
<dbReference type="InterPro" id="IPR013694">
    <property type="entry name" value="VIT"/>
</dbReference>
<dbReference type="EMBL" id="UOFR01000012">
    <property type="protein sequence ID" value="VAW91499.1"/>
    <property type="molecule type" value="Genomic_DNA"/>
</dbReference>
<sequence length="702" mass="79925">MLQQNNNITKNTRRNKTGNETLKFILDVIQHVLILITFLMFFSFVQVATAEENAGSALIMHTKNSKMSLSALMVKTDIDMRISGMINRVHVTQIFKNNTREWVEGEYLFPLPQSAVVDALQIQMGGRVISSEIKSNKQAAKRYTNAKKSGKRTALLEQYRPNIFSSKIANIAPGEEIRIQISFQYLAEYEHGEFRLRFPLAVVPRYIPGVIASEQIDFDPVKLTGLNKRQLDDINQLRRPLTKPDKQAPISLHIELDAGFPLVELDSRYHAIHKTNHGFGRYSIRFKFGAVLAKRDFELFWRPEPGHLPRTAIFHEQLGDEHYYFAMLYPQQPELSDQALLNKEVVYVIDTSGSMAGASIRQARQALLMALTDLDPEDYFNVITFNSKTHTLFEQSKPASVLNVARARQFVAQINARGGTEMIPALKKALAVNDTSLRFRQIIYLTDGAVINEQEVFDLLSREIKQSRLFTIGIGTSPNSYLLRHAARMGNGTYTYISNVNEISLRLNQLFKKINRPVLQDIKVEFPSGLAEITPRRIPDLYANDPVVFSMKAKEPVDIVNILGFRSGEQWSRQVNFVDSNNGFGVAKYWARQKIDILMQGSLESISVDRLEKFVTEISLKHKIMSPYTSLIVIDKSLQRDPSQKLYTHPIPANLATNRIIPLSAQTATDAQLKLMIGLISLLLAGIVRIFLRRREQNREWF</sequence>
<keyword evidence="1" id="KW-1133">Transmembrane helix</keyword>
<dbReference type="Gene3D" id="3.40.50.410">
    <property type="entry name" value="von Willebrand factor, type A domain"/>
    <property type="match status" value="1"/>
</dbReference>
<proteinExistence type="predicted"/>
<keyword evidence="1" id="KW-0812">Transmembrane</keyword>
<name>A0A3B0ZZW6_9ZZZZ</name>
<feature type="domain" description="VIT" evidence="3">
    <location>
        <begin position="57"/>
        <end position="185"/>
    </location>
</feature>
<dbReference type="SMART" id="SM00609">
    <property type="entry name" value="VIT"/>
    <property type="match status" value="1"/>
</dbReference>
<feature type="domain" description="VWFA" evidence="2">
    <location>
        <begin position="344"/>
        <end position="514"/>
    </location>
</feature>
<dbReference type="PROSITE" id="PS50234">
    <property type="entry name" value="VWFA"/>
    <property type="match status" value="1"/>
</dbReference>
<dbReference type="InterPro" id="IPR022440">
    <property type="entry name" value="CHP03788"/>
</dbReference>
<gene>
    <name evidence="4" type="ORF">MNBD_GAMMA21-1062</name>
</gene>
<dbReference type="SMART" id="SM00327">
    <property type="entry name" value="VWA"/>
    <property type="match status" value="1"/>
</dbReference>
<dbReference type="PANTHER" id="PTHR45737">
    <property type="entry name" value="VON WILLEBRAND FACTOR A DOMAIN-CONTAINING PROTEIN 5A"/>
    <property type="match status" value="1"/>
</dbReference>
<evidence type="ECO:0000259" key="2">
    <source>
        <dbReference type="PROSITE" id="PS50234"/>
    </source>
</evidence>
<feature type="transmembrane region" description="Helical" evidence="1">
    <location>
        <begin position="673"/>
        <end position="692"/>
    </location>
</feature>
<dbReference type="InterPro" id="IPR002035">
    <property type="entry name" value="VWF_A"/>
</dbReference>
<reference evidence="4" key="1">
    <citation type="submission" date="2018-06" db="EMBL/GenBank/DDBJ databases">
        <authorList>
            <person name="Zhirakovskaya E."/>
        </authorList>
    </citation>
    <scope>NUCLEOTIDE SEQUENCE</scope>
</reference>
<dbReference type="NCBIfam" id="TIGR03788">
    <property type="entry name" value="marine_srt_targ"/>
    <property type="match status" value="1"/>
</dbReference>
<dbReference type="PANTHER" id="PTHR45737:SF6">
    <property type="entry name" value="VON WILLEBRAND FACTOR A DOMAIN-CONTAINING PROTEIN 5A"/>
    <property type="match status" value="1"/>
</dbReference>
<dbReference type="InterPro" id="IPR036465">
    <property type="entry name" value="vWFA_dom_sf"/>
</dbReference>
<feature type="transmembrane region" description="Helical" evidence="1">
    <location>
        <begin position="21"/>
        <end position="45"/>
    </location>
</feature>
<evidence type="ECO:0000256" key="1">
    <source>
        <dbReference type="SAM" id="Phobius"/>
    </source>
</evidence>
<protein>
    <submittedName>
        <fullName evidence="4">Inter-alpha-trypsin inhibitor domain protein</fullName>
    </submittedName>
</protein>
<dbReference type="SUPFAM" id="SSF53300">
    <property type="entry name" value="vWA-like"/>
    <property type="match status" value="1"/>
</dbReference>
<dbReference type="PROSITE" id="PS51468">
    <property type="entry name" value="VIT"/>
    <property type="match status" value="1"/>
</dbReference>
<organism evidence="4">
    <name type="scientific">hydrothermal vent metagenome</name>
    <dbReference type="NCBI Taxonomy" id="652676"/>
    <lineage>
        <taxon>unclassified sequences</taxon>
        <taxon>metagenomes</taxon>
        <taxon>ecological metagenomes</taxon>
    </lineage>
</organism>
<accession>A0A3B0ZZW6</accession>
<evidence type="ECO:0000313" key="4">
    <source>
        <dbReference type="EMBL" id="VAW91499.1"/>
    </source>
</evidence>
<dbReference type="Pfam" id="PF08487">
    <property type="entry name" value="VIT"/>
    <property type="match status" value="1"/>
</dbReference>
<evidence type="ECO:0000259" key="3">
    <source>
        <dbReference type="PROSITE" id="PS51468"/>
    </source>
</evidence>
<dbReference type="AlphaFoldDB" id="A0A3B0ZZW6"/>